<gene>
    <name evidence="1" type="ORF">BWY04_00881</name>
</gene>
<organism evidence="1">
    <name type="scientific">candidate division CPR1 bacterium ADurb.Bin160</name>
    <dbReference type="NCBI Taxonomy" id="1852826"/>
    <lineage>
        <taxon>Bacteria</taxon>
        <taxon>candidate division CPR1</taxon>
    </lineage>
</organism>
<proteinExistence type="predicted"/>
<dbReference type="EMBL" id="MWDB01000018">
    <property type="protein sequence ID" value="OQB41377.1"/>
    <property type="molecule type" value="Genomic_DNA"/>
</dbReference>
<accession>A0A1V5ZMD3</accession>
<comment type="caution">
    <text evidence="1">The sequence shown here is derived from an EMBL/GenBank/DDBJ whole genome shotgun (WGS) entry which is preliminary data.</text>
</comment>
<dbReference type="Proteomes" id="UP000485621">
    <property type="component" value="Unassembled WGS sequence"/>
</dbReference>
<reference evidence="1" key="1">
    <citation type="submission" date="2017-02" db="EMBL/GenBank/DDBJ databases">
        <title>Delving into the versatile metabolic prowess of the omnipresent phylum Bacteroidetes.</title>
        <authorList>
            <person name="Nobu M.K."/>
            <person name="Mei R."/>
            <person name="Narihiro T."/>
            <person name="Kuroda K."/>
            <person name="Liu W.-T."/>
        </authorList>
    </citation>
    <scope>NUCLEOTIDE SEQUENCE</scope>
    <source>
        <strain evidence="1">ADurb.Bin160</strain>
    </source>
</reference>
<evidence type="ECO:0000313" key="1">
    <source>
        <dbReference type="EMBL" id="OQB41377.1"/>
    </source>
</evidence>
<name>A0A1V5ZMD3_9BACT</name>
<protein>
    <submittedName>
        <fullName evidence="1">Uncharacterized protein</fullName>
    </submittedName>
</protein>
<sequence>MVELGSAASKLSFMGSIALFIEGSNLDSLSTRKENSFVLLLVSVSLLVKLLFRAQSSFILHFIFTSLCVSVKLSDNCRFLAIIQLSGSMINLVIVDDRNTSNEEFTSIHFINPSDIGQSLTAVPTHIFSIFILIEGSEYKATVSPPLLK</sequence>
<dbReference type="AlphaFoldDB" id="A0A1V5ZMD3"/>